<evidence type="ECO:0000259" key="2">
    <source>
        <dbReference type="Pfam" id="PF03372"/>
    </source>
</evidence>
<evidence type="ECO:0000259" key="3">
    <source>
        <dbReference type="Pfam" id="PF14873"/>
    </source>
</evidence>
<feature type="domain" description="Endonuclease/exonuclease/phosphatase" evidence="2">
    <location>
        <begin position="412"/>
        <end position="669"/>
    </location>
</feature>
<dbReference type="Proteomes" id="UP001321305">
    <property type="component" value="Chromosome"/>
</dbReference>
<proteinExistence type="predicted"/>
<reference evidence="5" key="1">
    <citation type="submission" date="2024-01" db="EMBL/GenBank/DDBJ databases">
        <title>Mycovorax composti gen. nov. sp. nov., a member of the family Chitinophagaceae isolated from button mushroom compost.</title>
        <authorList>
            <person name="Thai M."/>
            <person name="Bell T.L."/>
            <person name="Kertesz M.A."/>
        </authorList>
    </citation>
    <scope>NUCLEOTIDE SEQUENCE [LARGE SCALE GENOMIC DNA]</scope>
    <source>
        <strain evidence="5">C216</strain>
    </source>
</reference>
<evidence type="ECO:0000256" key="1">
    <source>
        <dbReference type="SAM" id="SignalP"/>
    </source>
</evidence>
<dbReference type="InterPro" id="IPR029456">
    <property type="entry name" value="Sialidase_N"/>
</dbReference>
<dbReference type="PANTHER" id="PTHR41349">
    <property type="match status" value="1"/>
</dbReference>
<evidence type="ECO:0000313" key="5">
    <source>
        <dbReference type="Proteomes" id="UP001321305"/>
    </source>
</evidence>
<dbReference type="Pfam" id="PF14873">
    <property type="entry name" value="BNR_assoc_N"/>
    <property type="match status" value="1"/>
</dbReference>
<protein>
    <recommendedName>
        <fullName evidence="6">Endonuclease</fullName>
    </recommendedName>
</protein>
<dbReference type="InterPro" id="IPR013320">
    <property type="entry name" value="ConA-like_dom_sf"/>
</dbReference>
<evidence type="ECO:0008006" key="6">
    <source>
        <dbReference type="Google" id="ProtNLM"/>
    </source>
</evidence>
<dbReference type="EMBL" id="CP144143">
    <property type="protein sequence ID" value="WWC82524.1"/>
    <property type="molecule type" value="Genomic_DNA"/>
</dbReference>
<feature type="chain" id="PRO_5045113092" description="Endonuclease" evidence="1">
    <location>
        <begin position="23"/>
        <end position="682"/>
    </location>
</feature>
<organism evidence="4 5">
    <name type="scientific">Mycovorax composti</name>
    <dbReference type="NCBI Taxonomy" id="2962693"/>
    <lineage>
        <taxon>Bacteria</taxon>
        <taxon>Pseudomonadati</taxon>
        <taxon>Bacteroidota</taxon>
        <taxon>Chitinophagia</taxon>
        <taxon>Chitinophagales</taxon>
        <taxon>Chitinophagaceae</taxon>
        <taxon>Mycovorax</taxon>
    </lineage>
</organism>
<accession>A0ABZ2EGA6</accession>
<name>A0ABZ2EGA6_9BACT</name>
<keyword evidence="1" id="KW-0732">Signal</keyword>
<keyword evidence="5" id="KW-1185">Reference proteome</keyword>
<feature type="signal peptide" evidence="1">
    <location>
        <begin position="1"/>
        <end position="22"/>
    </location>
</feature>
<evidence type="ECO:0000313" key="4">
    <source>
        <dbReference type="EMBL" id="WWC82524.1"/>
    </source>
</evidence>
<feature type="domain" description="Sialidase N-terminal" evidence="3">
    <location>
        <begin position="259"/>
        <end position="382"/>
    </location>
</feature>
<dbReference type="Pfam" id="PF03372">
    <property type="entry name" value="Exo_endo_phos"/>
    <property type="match status" value="1"/>
</dbReference>
<gene>
    <name evidence="4" type="ORF">PIECOFPK_00230</name>
</gene>
<dbReference type="SUPFAM" id="SSF56219">
    <property type="entry name" value="DNase I-like"/>
    <property type="match status" value="1"/>
</dbReference>
<dbReference type="Gene3D" id="2.60.120.200">
    <property type="match status" value="1"/>
</dbReference>
<sequence length="682" mass="77310">MLYVKRLLGCLFLCLYTTIISAQYTPHNRALKLDGKDNNVCTGIGVIKAPWTLEVWIKPDSNLLKDTAVIIGGGEYSTLNTAHNLPLIFIGGKIGNPFADIWSEAILDEGWHHIALSCNGEITQLYIDGHIVAKKLTSFSIIPGTLGSHLKSATVYQGLMDEVRIWNAAVDESEIQYWMKRPLNNNHPNFKSLVAYYNFDDGINEIGINWVGKSWQTFHLRNGRIHFRGRAPLASTVPSNNIHFKYNPNEQPLFNAVILHNEWDYDQHSKNFQILKLRIILNQHNRPAYLTGITLDLSEVSWLPDIERLQIFHSYSNGKSDTVIQYLGRNIHPKKKISLTNKQKRICLSPGVNYITITADIARNTTRQGRIKIKVPEFSLNETSYVPEEDTNPIIPELICNSKPGSQIIKVLQWNIWHGGIHLGNDGMNKVIEVLKAANADIITMQEAYGSQQQIADALGYYMYSVNSKENLAVYSRYKITPLPQSHNTFNSNPVLIHLSNGRTILVNSCWLRYSNDPEYTSIYPNTGQNPELWVAGDSAKALKDIQNIIEKDTKPYLDREDLIVILAGDFNSASHLDWTKAATSLHFGYGPVHFPVSRYLLKEGYKDSFREIHPDEVKRPEGTWSPIYGQLPHCRIDFIYYKGKGIKPIGSKIIRTHPNIDNLWPSDHAAVLTSFEIADKP</sequence>
<dbReference type="Pfam" id="PF13385">
    <property type="entry name" value="Laminin_G_3"/>
    <property type="match status" value="1"/>
</dbReference>
<dbReference type="PANTHER" id="PTHR41349:SF1">
    <property type="entry name" value="PROTEIN CBG08683"/>
    <property type="match status" value="1"/>
</dbReference>
<dbReference type="SUPFAM" id="SSF49899">
    <property type="entry name" value="Concanavalin A-like lectins/glucanases"/>
    <property type="match status" value="1"/>
</dbReference>
<dbReference type="InterPro" id="IPR005135">
    <property type="entry name" value="Endo/exonuclease/phosphatase"/>
</dbReference>
<dbReference type="Gene3D" id="3.60.10.10">
    <property type="entry name" value="Endonuclease/exonuclease/phosphatase"/>
    <property type="match status" value="1"/>
</dbReference>
<dbReference type="InterPro" id="IPR036691">
    <property type="entry name" value="Endo/exonu/phosph_ase_sf"/>
</dbReference>